<feature type="compositionally biased region" description="Basic and acidic residues" evidence="1">
    <location>
        <begin position="64"/>
        <end position="73"/>
    </location>
</feature>
<keyword evidence="3" id="KW-1185">Reference proteome</keyword>
<dbReference type="AlphaFoldDB" id="M4BQA6"/>
<dbReference type="EnsemblProtists" id="HpaT808595">
    <property type="protein sequence ID" value="HpaP808595"/>
    <property type="gene ID" value="HpaG808595"/>
</dbReference>
<dbReference type="EMBL" id="JH598563">
    <property type="status" value="NOT_ANNOTATED_CDS"/>
    <property type="molecule type" value="Genomic_DNA"/>
</dbReference>
<dbReference type="HOGENOM" id="CLU_096991_0_0_1"/>
<dbReference type="InParanoid" id="M4BQA6"/>
<evidence type="ECO:0000256" key="1">
    <source>
        <dbReference type="SAM" id="MobiDB-lite"/>
    </source>
</evidence>
<reference evidence="2" key="2">
    <citation type="submission" date="2015-06" db="UniProtKB">
        <authorList>
            <consortium name="EnsemblProtists"/>
        </authorList>
    </citation>
    <scope>IDENTIFICATION</scope>
    <source>
        <strain evidence="2">Emoy2</strain>
    </source>
</reference>
<evidence type="ECO:0000313" key="3">
    <source>
        <dbReference type="Proteomes" id="UP000011713"/>
    </source>
</evidence>
<protein>
    <recommendedName>
        <fullName evidence="4">RxLR effector candidate protein</fullName>
    </recommendedName>
</protein>
<feature type="region of interest" description="Disordered" evidence="1">
    <location>
        <begin position="1"/>
        <end position="76"/>
    </location>
</feature>
<dbReference type="Proteomes" id="UP000011713">
    <property type="component" value="Unassembled WGS sequence"/>
</dbReference>
<name>M4BQA6_HYAAE</name>
<evidence type="ECO:0000313" key="2">
    <source>
        <dbReference type="EnsemblProtists" id="HpaP808595"/>
    </source>
</evidence>
<organism evidence="2 3">
    <name type="scientific">Hyaloperonospora arabidopsidis (strain Emoy2)</name>
    <name type="common">Downy mildew agent</name>
    <name type="synonym">Peronospora arabidopsidis</name>
    <dbReference type="NCBI Taxonomy" id="559515"/>
    <lineage>
        <taxon>Eukaryota</taxon>
        <taxon>Sar</taxon>
        <taxon>Stramenopiles</taxon>
        <taxon>Oomycota</taxon>
        <taxon>Peronosporomycetes</taxon>
        <taxon>Peronosporales</taxon>
        <taxon>Peronosporaceae</taxon>
        <taxon>Hyaloperonospora</taxon>
    </lineage>
</organism>
<dbReference type="VEuPathDB" id="FungiDB:HpaG808595"/>
<evidence type="ECO:0008006" key="4">
    <source>
        <dbReference type="Google" id="ProtNLM"/>
    </source>
</evidence>
<accession>M4BQA6</accession>
<proteinExistence type="predicted"/>
<reference evidence="3" key="1">
    <citation type="journal article" date="2010" name="Science">
        <title>Signatures of adaptation to obligate biotrophy in the Hyaloperonospora arabidopsidis genome.</title>
        <authorList>
            <person name="Baxter L."/>
            <person name="Tripathy S."/>
            <person name="Ishaque N."/>
            <person name="Boot N."/>
            <person name="Cabral A."/>
            <person name="Kemen E."/>
            <person name="Thines M."/>
            <person name="Ah-Fong A."/>
            <person name="Anderson R."/>
            <person name="Badejoko W."/>
            <person name="Bittner-Eddy P."/>
            <person name="Boore J.L."/>
            <person name="Chibucos M.C."/>
            <person name="Coates M."/>
            <person name="Dehal P."/>
            <person name="Delehaunty K."/>
            <person name="Dong S."/>
            <person name="Downton P."/>
            <person name="Dumas B."/>
            <person name="Fabro G."/>
            <person name="Fronick C."/>
            <person name="Fuerstenberg S.I."/>
            <person name="Fulton L."/>
            <person name="Gaulin E."/>
            <person name="Govers F."/>
            <person name="Hughes L."/>
            <person name="Humphray S."/>
            <person name="Jiang R.H."/>
            <person name="Judelson H."/>
            <person name="Kamoun S."/>
            <person name="Kyung K."/>
            <person name="Meijer H."/>
            <person name="Minx P."/>
            <person name="Morris P."/>
            <person name="Nelson J."/>
            <person name="Phuntumart V."/>
            <person name="Qutob D."/>
            <person name="Rehmany A."/>
            <person name="Rougon-Cardoso A."/>
            <person name="Ryden P."/>
            <person name="Torto-Alalibo T."/>
            <person name="Studholme D."/>
            <person name="Wang Y."/>
            <person name="Win J."/>
            <person name="Wood J."/>
            <person name="Clifton S.W."/>
            <person name="Rogers J."/>
            <person name="Van den Ackerveken G."/>
            <person name="Jones J.D."/>
            <person name="McDowell J.M."/>
            <person name="Beynon J."/>
            <person name="Tyler B.M."/>
        </authorList>
    </citation>
    <scope>NUCLEOTIDE SEQUENCE [LARGE SCALE GENOMIC DNA]</scope>
    <source>
        <strain evidence="3">Emoy2</strain>
    </source>
</reference>
<feature type="compositionally biased region" description="Basic and acidic residues" evidence="1">
    <location>
        <begin position="14"/>
        <end position="23"/>
    </location>
</feature>
<feature type="compositionally biased region" description="Polar residues" evidence="1">
    <location>
        <begin position="1"/>
        <end position="11"/>
    </location>
</feature>
<sequence>MTTSFTFNPSDPSDEYRRTDGQDSQHQSSAGTEAPNCRAMVDSRASERESSFAAPSRLGGSRYAPRESVDRRASPPAAVVEVGRSFPTRISEVESDADRLGRNLRKLRNWYDQERQVRLALEASVQRYRLHQSDDRSTFACSQLKNKRSSSHL</sequence>